<evidence type="ECO:0000313" key="2">
    <source>
        <dbReference type="EMBL" id="CAK9090116.1"/>
    </source>
</evidence>
<name>A0ABP0QT30_9DINO</name>
<protein>
    <submittedName>
        <fullName evidence="2">Uncharacterized protein</fullName>
    </submittedName>
</protein>
<dbReference type="Proteomes" id="UP001642484">
    <property type="component" value="Unassembled WGS sequence"/>
</dbReference>
<feature type="region of interest" description="Disordered" evidence="1">
    <location>
        <begin position="445"/>
        <end position="471"/>
    </location>
</feature>
<keyword evidence="3" id="KW-1185">Reference proteome</keyword>
<accession>A0ABP0QT30</accession>
<gene>
    <name evidence="2" type="ORF">CCMP2556_LOCUS43326</name>
</gene>
<proteinExistence type="predicted"/>
<evidence type="ECO:0000256" key="1">
    <source>
        <dbReference type="SAM" id="MobiDB-lite"/>
    </source>
</evidence>
<feature type="compositionally biased region" description="Polar residues" evidence="1">
    <location>
        <begin position="16"/>
        <end position="31"/>
    </location>
</feature>
<organism evidence="2 3">
    <name type="scientific">Durusdinium trenchii</name>
    <dbReference type="NCBI Taxonomy" id="1381693"/>
    <lineage>
        <taxon>Eukaryota</taxon>
        <taxon>Sar</taxon>
        <taxon>Alveolata</taxon>
        <taxon>Dinophyceae</taxon>
        <taxon>Suessiales</taxon>
        <taxon>Symbiodiniaceae</taxon>
        <taxon>Durusdinium</taxon>
    </lineage>
</organism>
<reference evidence="2 3" key="1">
    <citation type="submission" date="2024-02" db="EMBL/GenBank/DDBJ databases">
        <authorList>
            <person name="Chen Y."/>
            <person name="Shah S."/>
            <person name="Dougan E. K."/>
            <person name="Thang M."/>
            <person name="Chan C."/>
        </authorList>
    </citation>
    <scope>NUCLEOTIDE SEQUENCE [LARGE SCALE GENOMIC DNA]</scope>
</reference>
<feature type="compositionally biased region" description="Polar residues" evidence="1">
    <location>
        <begin position="38"/>
        <end position="52"/>
    </location>
</feature>
<sequence length="471" mass="52122">MGKPGLKAQTALHRTPTPSRSLFSLLDQSRSAAGVDEPTSSRSIPTEATEVSPTEVEAQAAQEPTGDEAPLVERPAIPPRKRGRPRKQKELKPSEAKKIVQALAEATPGSKVRKVHHMVAAPEDTRVIAEELRTAVIAAEEFRPGTEGRSGHPRRSRFPVLEAWRNERVIYERRPGSAMPQITACEFVKEEILEGGKDGRGAKDGRRKRPRKETGPDGQTERACPACPRCGFGTHVLQAEEMHESLPHHSMRPTASLLRSQASPRKVRKGLQVSFAPESRQEIDSFRHLKELWIDDETLNKNLNEADCAKCHTCVFASELFNGEDTLQLDVWPRSSRFKAICRSCKLSSLFEKVGGWFLMSCALKEVQLPIHEHYRTILTHVDLISRLGCDSGGAGGAPDALTEILQSFDGVTEEVQDAVAWRGTVEKAYFQILKVCDIEGEALEASDTEEDARQEMETDAVPEGSEKKQG</sequence>
<feature type="region of interest" description="Disordered" evidence="1">
    <location>
        <begin position="1"/>
        <end position="96"/>
    </location>
</feature>
<evidence type="ECO:0000313" key="3">
    <source>
        <dbReference type="Proteomes" id="UP001642484"/>
    </source>
</evidence>
<feature type="region of interest" description="Disordered" evidence="1">
    <location>
        <begin position="196"/>
        <end position="222"/>
    </location>
</feature>
<dbReference type="EMBL" id="CAXAMN010024806">
    <property type="protein sequence ID" value="CAK9090116.1"/>
    <property type="molecule type" value="Genomic_DNA"/>
</dbReference>
<comment type="caution">
    <text evidence="2">The sequence shown here is derived from an EMBL/GenBank/DDBJ whole genome shotgun (WGS) entry which is preliminary data.</text>
</comment>